<proteinExistence type="predicted"/>
<sequence length="299" mass="35417">MISVIICTRNRPIQVNLCLKSILNSKYYNYELVVVDQSENLITKNSLKKIRNNKIKYFHQDSKGLTKARNLGIKKANGSLLVFTDDDCIVSRNWLTKIYKIFQYKHIEIVFGQTLPYKPFLHKNQYCPAITIIQKRQVLKNNQLPISGYIKGNNMIYRKKVFNKIGFFKEWLGPGSESINGGEETDMVYRSLISKINIFLEPSIIIYHNRWLTAKENDLLIINKHIGNIAIYIFYFIKYRRFEMLNYFCKIIFFYKNRFEVNFLNQKHYSIKDNFYLGIKSVFNLLKGILIGFKYSIID</sequence>
<organism evidence="2 3">
    <name type="scientific">Candidatus Curtissbacteria bacterium GW2011_GWA1_40_16</name>
    <dbReference type="NCBI Taxonomy" id="1618405"/>
    <lineage>
        <taxon>Bacteria</taxon>
        <taxon>Candidatus Curtissiibacteriota</taxon>
    </lineage>
</organism>
<dbReference type="PANTHER" id="PTHR22916">
    <property type="entry name" value="GLYCOSYLTRANSFERASE"/>
    <property type="match status" value="1"/>
</dbReference>
<evidence type="ECO:0000313" key="3">
    <source>
        <dbReference type="Proteomes" id="UP000034531"/>
    </source>
</evidence>
<dbReference type="InterPro" id="IPR029044">
    <property type="entry name" value="Nucleotide-diphossugar_trans"/>
</dbReference>
<dbReference type="InterPro" id="IPR001173">
    <property type="entry name" value="Glyco_trans_2-like"/>
</dbReference>
<reference evidence="2 3" key="1">
    <citation type="journal article" date="2015" name="Nature">
        <title>rRNA introns, odd ribosomes, and small enigmatic genomes across a large radiation of phyla.</title>
        <authorList>
            <person name="Brown C.T."/>
            <person name="Hug L.A."/>
            <person name="Thomas B.C."/>
            <person name="Sharon I."/>
            <person name="Castelle C.J."/>
            <person name="Singh A."/>
            <person name="Wilkins M.J."/>
            <person name="Williams K.H."/>
            <person name="Banfield J.F."/>
        </authorList>
    </citation>
    <scope>NUCLEOTIDE SEQUENCE [LARGE SCALE GENOMIC DNA]</scope>
</reference>
<dbReference type="SUPFAM" id="SSF53448">
    <property type="entry name" value="Nucleotide-diphospho-sugar transferases"/>
    <property type="match status" value="1"/>
</dbReference>
<evidence type="ECO:0000313" key="2">
    <source>
        <dbReference type="EMBL" id="KKR49358.1"/>
    </source>
</evidence>
<dbReference type="EMBL" id="LBYI01000031">
    <property type="protein sequence ID" value="KKR49358.1"/>
    <property type="molecule type" value="Genomic_DNA"/>
</dbReference>
<dbReference type="CDD" id="cd00761">
    <property type="entry name" value="Glyco_tranf_GTA_type"/>
    <property type="match status" value="1"/>
</dbReference>
<gene>
    <name evidence="2" type="ORF">UT84_C0031G0003</name>
</gene>
<protein>
    <submittedName>
        <fullName evidence="2">Glycosyl transferase family 2</fullName>
    </submittedName>
</protein>
<dbReference type="Proteomes" id="UP000034531">
    <property type="component" value="Unassembled WGS sequence"/>
</dbReference>
<evidence type="ECO:0000259" key="1">
    <source>
        <dbReference type="Pfam" id="PF00535"/>
    </source>
</evidence>
<dbReference type="Gene3D" id="3.90.550.10">
    <property type="entry name" value="Spore Coat Polysaccharide Biosynthesis Protein SpsA, Chain A"/>
    <property type="match status" value="1"/>
</dbReference>
<accession>A0A0G0RAC7</accession>
<name>A0A0G0RAC7_9BACT</name>
<feature type="domain" description="Glycosyltransferase 2-like" evidence="1">
    <location>
        <begin position="3"/>
        <end position="165"/>
    </location>
</feature>
<keyword evidence="2" id="KW-0808">Transferase</keyword>
<dbReference type="AlphaFoldDB" id="A0A0G0RAC7"/>
<dbReference type="GO" id="GO:0016740">
    <property type="term" value="F:transferase activity"/>
    <property type="evidence" value="ECO:0007669"/>
    <property type="project" value="UniProtKB-KW"/>
</dbReference>
<comment type="caution">
    <text evidence="2">The sequence shown here is derived from an EMBL/GenBank/DDBJ whole genome shotgun (WGS) entry which is preliminary data.</text>
</comment>
<dbReference type="Pfam" id="PF00535">
    <property type="entry name" value="Glycos_transf_2"/>
    <property type="match status" value="1"/>
</dbReference>